<evidence type="ECO:0000256" key="1">
    <source>
        <dbReference type="ARBA" id="ARBA00022603"/>
    </source>
</evidence>
<organism evidence="4 5">
    <name type="scientific">Rhizobium rosettiformans W3</name>
    <dbReference type="NCBI Taxonomy" id="538378"/>
    <lineage>
        <taxon>Bacteria</taxon>
        <taxon>Pseudomonadati</taxon>
        <taxon>Pseudomonadota</taxon>
        <taxon>Alphaproteobacteria</taxon>
        <taxon>Hyphomicrobiales</taxon>
        <taxon>Rhizobiaceae</taxon>
        <taxon>Rhizobium/Agrobacterium group</taxon>
        <taxon>Rhizobium</taxon>
    </lineage>
</organism>
<dbReference type="GO" id="GO:0003723">
    <property type="term" value="F:RNA binding"/>
    <property type="evidence" value="ECO:0007669"/>
    <property type="project" value="InterPro"/>
</dbReference>
<dbReference type="InterPro" id="IPR001537">
    <property type="entry name" value="SpoU_MeTrfase"/>
</dbReference>
<evidence type="ECO:0000313" key="4">
    <source>
        <dbReference type="EMBL" id="THV39296.1"/>
    </source>
</evidence>
<dbReference type="PANTHER" id="PTHR43191">
    <property type="entry name" value="RRNA METHYLTRANSFERASE 3"/>
    <property type="match status" value="1"/>
</dbReference>
<dbReference type="GO" id="GO:0032259">
    <property type="term" value="P:methylation"/>
    <property type="evidence" value="ECO:0007669"/>
    <property type="project" value="UniProtKB-KW"/>
</dbReference>
<dbReference type="CDD" id="cd18095">
    <property type="entry name" value="SpoU-like_rRNA-MTase"/>
    <property type="match status" value="1"/>
</dbReference>
<keyword evidence="1 4" id="KW-0489">Methyltransferase</keyword>
<evidence type="ECO:0000259" key="3">
    <source>
        <dbReference type="Pfam" id="PF00588"/>
    </source>
</evidence>
<dbReference type="InterPro" id="IPR029026">
    <property type="entry name" value="tRNA_m1G_MTases_N"/>
</dbReference>
<feature type="domain" description="tRNA/rRNA methyltransferase SpoU type" evidence="3">
    <location>
        <begin position="161"/>
        <end position="300"/>
    </location>
</feature>
<dbReference type="Proteomes" id="UP000307378">
    <property type="component" value="Unassembled WGS sequence"/>
</dbReference>
<keyword evidence="2 4" id="KW-0808">Transferase</keyword>
<dbReference type="GO" id="GO:0006396">
    <property type="term" value="P:RNA processing"/>
    <property type="evidence" value="ECO:0007669"/>
    <property type="project" value="InterPro"/>
</dbReference>
<evidence type="ECO:0000313" key="5">
    <source>
        <dbReference type="Proteomes" id="UP000307378"/>
    </source>
</evidence>
<dbReference type="SUPFAM" id="SSF75217">
    <property type="entry name" value="alpha/beta knot"/>
    <property type="match status" value="1"/>
</dbReference>
<comment type="caution">
    <text evidence="4">The sequence shown here is derived from an EMBL/GenBank/DDBJ whole genome shotgun (WGS) entry which is preliminary data.</text>
</comment>
<name>A0A4V4HRY9_9HYPH</name>
<dbReference type="AlphaFoldDB" id="A0A4V4HRY9"/>
<dbReference type="InterPro" id="IPR029028">
    <property type="entry name" value="Alpha/beta_knot_MTases"/>
</dbReference>
<dbReference type="SUPFAM" id="SSF55315">
    <property type="entry name" value="L30e-like"/>
    <property type="match status" value="1"/>
</dbReference>
<evidence type="ECO:0000256" key="2">
    <source>
        <dbReference type="ARBA" id="ARBA00022679"/>
    </source>
</evidence>
<proteinExistence type="predicted"/>
<dbReference type="EMBL" id="STGU01000001">
    <property type="protein sequence ID" value="THV39296.1"/>
    <property type="molecule type" value="Genomic_DNA"/>
</dbReference>
<dbReference type="Gene3D" id="3.40.1280.10">
    <property type="match status" value="1"/>
</dbReference>
<dbReference type="InterPro" id="IPR051259">
    <property type="entry name" value="rRNA_Methyltransferase"/>
</dbReference>
<accession>A0A4V4HRY9</accession>
<dbReference type="GO" id="GO:0008173">
    <property type="term" value="F:RNA methyltransferase activity"/>
    <property type="evidence" value="ECO:0007669"/>
    <property type="project" value="InterPro"/>
</dbReference>
<dbReference type="PANTHER" id="PTHR43191:SF12">
    <property type="entry name" value="RRNA METHYLASE"/>
    <property type="match status" value="1"/>
</dbReference>
<protein>
    <submittedName>
        <fullName evidence="4">RNA methyltransferase</fullName>
    </submittedName>
</protein>
<dbReference type="Pfam" id="PF00588">
    <property type="entry name" value="SpoU_methylase"/>
    <property type="match status" value="1"/>
</dbReference>
<dbReference type="InterPro" id="IPR029064">
    <property type="entry name" value="Ribosomal_eL30-like_sf"/>
</dbReference>
<sequence>MAKPPPVSARLSCSISRSAASSPTSRLPATEAGVDAGRLIEITDPGDARIAEFTSIRERDLTGRQGQFIAEGTVVLSMLAKAHGGSGPVRAEKLLLLKNRVAGLSDVIDQFPADVPVYVAETAVLDAIAGFHLHRGVLAVGSRAAPPDLASLVSQLPDNALVLVGCGISNHDNIGALFRNAAGFTADAVLLDETCCDPLYRKALRVSVGSVLAVPYARKESVETVLGTLAEAGFEIWALSPSGTVEIGGIKPGRRVALVMGTEGEGLPAAILERFHSARIAQAPGLDSLNVGTASGIALYAIARAMGRLG</sequence>
<gene>
    <name evidence="4" type="ORF">FAA86_02735</name>
</gene>
<reference evidence="4 5" key="1">
    <citation type="submission" date="2019-04" db="EMBL/GenBank/DDBJ databases">
        <title>genome sequence of strain W3.</title>
        <authorList>
            <person name="Gao J."/>
            <person name="Sun J."/>
        </authorList>
    </citation>
    <scope>NUCLEOTIDE SEQUENCE [LARGE SCALE GENOMIC DNA]</scope>
    <source>
        <strain evidence="4 5">W3</strain>
    </source>
</reference>